<keyword evidence="2 6" id="KW-0963">Cytoplasm</keyword>
<evidence type="ECO:0000256" key="3">
    <source>
        <dbReference type="ARBA" id="ARBA00022722"/>
    </source>
</evidence>
<dbReference type="STRING" id="229920.ADM99_04510"/>
<sequence length="82" mass="9192">MTKKTTAITQTPVEELSYEQAYAELDGIVALLEQEQTDLEATIGWFERGQALAKHCQQLLDQAELRIRTLGGELPEDKSDDV</sequence>
<gene>
    <name evidence="6" type="primary">xseB</name>
    <name evidence="7" type="ORF">ADM99_04510</name>
</gene>
<dbReference type="NCBIfam" id="TIGR01280">
    <property type="entry name" value="xseB"/>
    <property type="match status" value="1"/>
</dbReference>
<keyword evidence="3 6" id="KW-0540">Nuclease</keyword>
<keyword evidence="4 6" id="KW-0378">Hydrolase</keyword>
<evidence type="ECO:0000313" key="7">
    <source>
        <dbReference type="EMBL" id="KPL73459.1"/>
    </source>
</evidence>
<dbReference type="Gene3D" id="1.10.287.1040">
    <property type="entry name" value="Exonuclease VII, small subunit"/>
    <property type="match status" value="1"/>
</dbReference>
<dbReference type="EMBL" id="LGCK01000006">
    <property type="protein sequence ID" value="KPL73459.1"/>
    <property type="molecule type" value="Genomic_DNA"/>
</dbReference>
<dbReference type="RefSeq" id="WP_062421916.1">
    <property type="nucleotide sequence ID" value="NZ_BBYA01000009.1"/>
</dbReference>
<evidence type="ECO:0000256" key="1">
    <source>
        <dbReference type="ARBA" id="ARBA00009998"/>
    </source>
</evidence>
<evidence type="ECO:0000256" key="5">
    <source>
        <dbReference type="ARBA" id="ARBA00022839"/>
    </source>
</evidence>
<dbReference type="HAMAP" id="MF_00337">
    <property type="entry name" value="Exonuc_7_S"/>
    <property type="match status" value="1"/>
</dbReference>
<evidence type="ECO:0000256" key="4">
    <source>
        <dbReference type="ARBA" id="ARBA00022801"/>
    </source>
</evidence>
<accession>A0A0P6WXN8</accession>
<comment type="catalytic activity">
    <reaction evidence="6">
        <text>Exonucleolytic cleavage in either 5'- to 3'- or 3'- to 5'-direction to yield nucleoside 5'-phosphates.</text>
        <dbReference type="EC" id="3.1.11.6"/>
    </reaction>
</comment>
<dbReference type="InterPro" id="IPR003761">
    <property type="entry name" value="Exonuc_VII_S"/>
</dbReference>
<name>A0A0P6WXN8_9CHLR</name>
<dbReference type="AlphaFoldDB" id="A0A0P6WXN8"/>
<dbReference type="NCBIfam" id="NF002139">
    <property type="entry name" value="PRK00977.1-3"/>
    <property type="match status" value="1"/>
</dbReference>
<evidence type="ECO:0000256" key="6">
    <source>
        <dbReference type="HAMAP-Rule" id="MF_00337"/>
    </source>
</evidence>
<dbReference type="Proteomes" id="UP000050430">
    <property type="component" value="Unassembled WGS sequence"/>
</dbReference>
<comment type="subunit">
    <text evidence="6">Heterooligomer composed of large and small subunits.</text>
</comment>
<dbReference type="InterPro" id="IPR037004">
    <property type="entry name" value="Exonuc_VII_ssu_sf"/>
</dbReference>
<dbReference type="PANTHER" id="PTHR34137">
    <property type="entry name" value="EXODEOXYRIBONUCLEASE 7 SMALL SUBUNIT"/>
    <property type="match status" value="1"/>
</dbReference>
<dbReference type="GO" id="GO:0005829">
    <property type="term" value="C:cytosol"/>
    <property type="evidence" value="ECO:0007669"/>
    <property type="project" value="TreeGrafter"/>
</dbReference>
<reference evidence="7 8" key="1">
    <citation type="submission" date="2015-07" db="EMBL/GenBank/DDBJ databases">
        <title>Genome sequence of Leptolinea tardivitalis DSM 16556.</title>
        <authorList>
            <person name="Hemp J."/>
            <person name="Ward L.M."/>
            <person name="Pace L.A."/>
            <person name="Fischer W.W."/>
        </authorList>
    </citation>
    <scope>NUCLEOTIDE SEQUENCE [LARGE SCALE GENOMIC DNA]</scope>
    <source>
        <strain evidence="7 8">YMTK-2</strain>
    </source>
</reference>
<comment type="subcellular location">
    <subcellularLocation>
        <location evidence="6">Cytoplasm</location>
    </subcellularLocation>
</comment>
<keyword evidence="5 6" id="KW-0269">Exonuclease</keyword>
<dbReference type="EC" id="3.1.11.6" evidence="6"/>
<dbReference type="SUPFAM" id="SSF116842">
    <property type="entry name" value="XseB-like"/>
    <property type="match status" value="1"/>
</dbReference>
<proteinExistence type="inferred from homology"/>
<organism evidence="7 8">
    <name type="scientific">Leptolinea tardivitalis</name>
    <dbReference type="NCBI Taxonomy" id="229920"/>
    <lineage>
        <taxon>Bacteria</taxon>
        <taxon>Bacillati</taxon>
        <taxon>Chloroflexota</taxon>
        <taxon>Anaerolineae</taxon>
        <taxon>Anaerolineales</taxon>
        <taxon>Anaerolineaceae</taxon>
        <taxon>Leptolinea</taxon>
    </lineage>
</organism>
<comment type="function">
    <text evidence="6">Bidirectionally degrades single-stranded DNA into large acid-insoluble oligonucleotides, which are then degraded further into small acid-soluble oligonucleotides.</text>
</comment>
<dbReference type="OrthoDB" id="1697399at2"/>
<comment type="similarity">
    <text evidence="1 6">Belongs to the XseB family.</text>
</comment>
<dbReference type="GO" id="GO:0008855">
    <property type="term" value="F:exodeoxyribonuclease VII activity"/>
    <property type="evidence" value="ECO:0007669"/>
    <property type="project" value="UniProtKB-UniRule"/>
</dbReference>
<comment type="caution">
    <text evidence="7">The sequence shown here is derived from an EMBL/GenBank/DDBJ whole genome shotgun (WGS) entry which is preliminary data.</text>
</comment>
<evidence type="ECO:0000256" key="2">
    <source>
        <dbReference type="ARBA" id="ARBA00022490"/>
    </source>
</evidence>
<evidence type="ECO:0000313" key="8">
    <source>
        <dbReference type="Proteomes" id="UP000050430"/>
    </source>
</evidence>
<dbReference type="GO" id="GO:0006308">
    <property type="term" value="P:DNA catabolic process"/>
    <property type="evidence" value="ECO:0007669"/>
    <property type="project" value="UniProtKB-UniRule"/>
</dbReference>
<dbReference type="GO" id="GO:0009318">
    <property type="term" value="C:exodeoxyribonuclease VII complex"/>
    <property type="evidence" value="ECO:0007669"/>
    <property type="project" value="UniProtKB-UniRule"/>
</dbReference>
<keyword evidence="8" id="KW-1185">Reference proteome</keyword>
<protein>
    <recommendedName>
        <fullName evidence="6">Exodeoxyribonuclease 7 small subunit</fullName>
        <ecNumber evidence="6">3.1.11.6</ecNumber>
    </recommendedName>
    <alternativeName>
        <fullName evidence="6">Exodeoxyribonuclease VII small subunit</fullName>
        <shortName evidence="6">Exonuclease VII small subunit</shortName>
    </alternativeName>
</protein>
<dbReference type="Pfam" id="PF02609">
    <property type="entry name" value="Exonuc_VII_S"/>
    <property type="match status" value="1"/>
</dbReference>
<dbReference type="PANTHER" id="PTHR34137:SF1">
    <property type="entry name" value="EXODEOXYRIBONUCLEASE 7 SMALL SUBUNIT"/>
    <property type="match status" value="1"/>
</dbReference>